<dbReference type="RefSeq" id="WP_224195652.1">
    <property type="nucleotide sequence ID" value="NZ_JAIRAU010000044.1"/>
</dbReference>
<reference evidence="1" key="1">
    <citation type="submission" date="2021-08" db="EMBL/GenBank/DDBJ databases">
        <authorList>
            <person name="Stevens D.C."/>
        </authorList>
    </citation>
    <scope>NUCLEOTIDE SEQUENCE</scope>
    <source>
        <strain evidence="1">DSM 53165</strain>
    </source>
</reference>
<accession>A0ABS7U0D6</accession>
<evidence type="ECO:0000313" key="1">
    <source>
        <dbReference type="EMBL" id="MBZ5713919.1"/>
    </source>
</evidence>
<dbReference type="EMBL" id="JAIRAU010000044">
    <property type="protein sequence ID" value="MBZ5713919.1"/>
    <property type="molecule type" value="Genomic_DNA"/>
</dbReference>
<proteinExistence type="predicted"/>
<sequence length="200" mass="22466">MADPRSRLLGSLRLEFAAGVPSRALDWLAQADLGRLRSLRAGYCERGNRVARVLEVYRRARHWAMRRIFAAPVVMLGKELFLDPDRFVVEGDKIHVLSRESLGPLHFAGAVFFEPADFVGVDVTLDALQPLVPPMSFHETDETLHLCCDLFRNSWMVSHSREEVPVPRVLDGTDVDPEATPWLHAASLDLARLRAEAGEE</sequence>
<keyword evidence="2" id="KW-1185">Reference proteome</keyword>
<dbReference type="Proteomes" id="UP001139031">
    <property type="component" value="Unassembled WGS sequence"/>
</dbReference>
<name>A0ABS7U0D6_9BACT</name>
<evidence type="ECO:0000313" key="2">
    <source>
        <dbReference type="Proteomes" id="UP001139031"/>
    </source>
</evidence>
<protein>
    <submittedName>
        <fullName evidence="1">Uncharacterized protein</fullName>
    </submittedName>
</protein>
<comment type="caution">
    <text evidence="1">The sequence shown here is derived from an EMBL/GenBank/DDBJ whole genome shotgun (WGS) entry which is preliminary data.</text>
</comment>
<organism evidence="1 2">
    <name type="scientific">Nannocystis pusilla</name>
    <dbReference type="NCBI Taxonomy" id="889268"/>
    <lineage>
        <taxon>Bacteria</taxon>
        <taxon>Pseudomonadati</taxon>
        <taxon>Myxococcota</taxon>
        <taxon>Polyangia</taxon>
        <taxon>Nannocystales</taxon>
        <taxon>Nannocystaceae</taxon>
        <taxon>Nannocystis</taxon>
    </lineage>
</organism>
<gene>
    <name evidence="1" type="ORF">K7C98_32205</name>
</gene>